<comment type="caution">
    <text evidence="1">The sequence shown here is derived from an EMBL/GenBank/DDBJ whole genome shotgun (WGS) entry which is preliminary data.</text>
</comment>
<evidence type="ECO:0000313" key="1">
    <source>
        <dbReference type="EMBL" id="PZP55537.1"/>
    </source>
</evidence>
<reference evidence="1 2" key="1">
    <citation type="submission" date="2017-08" db="EMBL/GenBank/DDBJ databases">
        <title>Infants hospitalized years apart are colonized by the same room-sourced microbial strains.</title>
        <authorList>
            <person name="Brooks B."/>
            <person name="Olm M.R."/>
            <person name="Firek B.A."/>
            <person name="Baker R."/>
            <person name="Thomas B.C."/>
            <person name="Morowitz M.J."/>
            <person name="Banfield J.F."/>
        </authorList>
    </citation>
    <scope>NUCLEOTIDE SEQUENCE [LARGE SCALE GENOMIC DNA]</scope>
    <source>
        <strain evidence="1">S2_006_000_R2_64</strain>
    </source>
</reference>
<gene>
    <name evidence="1" type="ORF">DI586_06565</name>
</gene>
<dbReference type="EMBL" id="QFOT01000064">
    <property type="protein sequence ID" value="PZP55537.1"/>
    <property type="molecule type" value="Genomic_DNA"/>
</dbReference>
<protein>
    <submittedName>
        <fullName evidence="1">Uncharacterized protein</fullName>
    </submittedName>
</protein>
<accession>A0A2W5FP08</accession>
<dbReference type="AlphaFoldDB" id="A0A2W5FP08"/>
<organism evidence="1 2">
    <name type="scientific">Micavibrio aeruginosavorus</name>
    <dbReference type="NCBI Taxonomy" id="349221"/>
    <lineage>
        <taxon>Bacteria</taxon>
        <taxon>Pseudomonadati</taxon>
        <taxon>Bdellovibrionota</taxon>
        <taxon>Bdellovibrionia</taxon>
        <taxon>Bdellovibrionales</taxon>
        <taxon>Pseudobdellovibrionaceae</taxon>
        <taxon>Micavibrio</taxon>
    </lineage>
</organism>
<proteinExistence type="predicted"/>
<evidence type="ECO:0000313" key="2">
    <source>
        <dbReference type="Proteomes" id="UP000249739"/>
    </source>
</evidence>
<dbReference type="Proteomes" id="UP000249739">
    <property type="component" value="Unassembled WGS sequence"/>
</dbReference>
<name>A0A2W5FP08_9BACT</name>
<sequence>MFFVNMEFQAKNGLFKRYDLRPVAEVLMRNPNPALAFTRNYHGEWSFLARLNRPVRQMDVEDKDMYLKYFPDSLVFVRTEHPEEVTPYDIIFSMPYKIKDTYYIIVKRGTSGNYSK</sequence>